<reference evidence="3" key="1">
    <citation type="journal article" date="2021" name="Nat. Commun.">
        <title>Genetic determinants of endophytism in the Arabidopsis root mycobiome.</title>
        <authorList>
            <person name="Mesny F."/>
            <person name="Miyauchi S."/>
            <person name="Thiergart T."/>
            <person name="Pickel B."/>
            <person name="Atanasova L."/>
            <person name="Karlsson M."/>
            <person name="Huettel B."/>
            <person name="Barry K.W."/>
            <person name="Haridas S."/>
            <person name="Chen C."/>
            <person name="Bauer D."/>
            <person name="Andreopoulos W."/>
            <person name="Pangilinan J."/>
            <person name="LaButti K."/>
            <person name="Riley R."/>
            <person name="Lipzen A."/>
            <person name="Clum A."/>
            <person name="Drula E."/>
            <person name="Henrissat B."/>
            <person name="Kohler A."/>
            <person name="Grigoriev I.V."/>
            <person name="Martin F.M."/>
            <person name="Hacquard S."/>
        </authorList>
    </citation>
    <scope>NUCLEOTIDE SEQUENCE</scope>
    <source>
        <strain evidence="3">MPI-SDFR-AT-0068</strain>
    </source>
</reference>
<sequence>MSTPKDSDAQKMGELSAPSTPGNFPDLQDASLSQSSEDQQALMRVQGAWNEYGNTWSNEMKEKILRHLPDVRTTEINKDTPSKHKLYAVEFDFASWVLLRCIYPDNALPILKALIVAKHPDIQPDSFVGPDLPKMRKPAKNSCQQKKDTVSASPKTGLSDSQLAMDQKRGAARPVRCEPSRGPYPRPLMHYVYDVVFFVGKTKIQIQEAIFMFKKSLKSKLSKVINRCKRTSLKNPKGMAEGYAASEKTPMLDVKFLESLESGSFVNDSAPGLSGKQFQELNGYTGKMAVADYLLVNEMHDMSVATGKKTKFMVAEIKNDLAKARMQQHALESEVAELRAMIKALRRESKVLHGLKGKVTSLDK</sequence>
<evidence type="ECO:0000256" key="1">
    <source>
        <dbReference type="SAM" id="Coils"/>
    </source>
</evidence>
<comment type="caution">
    <text evidence="3">The sequence shown here is derived from an EMBL/GenBank/DDBJ whole genome shotgun (WGS) entry which is preliminary data.</text>
</comment>
<protein>
    <submittedName>
        <fullName evidence="3">Uncharacterized protein</fullName>
    </submittedName>
</protein>
<evidence type="ECO:0000313" key="3">
    <source>
        <dbReference type="EMBL" id="KAH7262566.1"/>
    </source>
</evidence>
<feature type="region of interest" description="Disordered" evidence="2">
    <location>
        <begin position="1"/>
        <end position="39"/>
    </location>
</feature>
<evidence type="ECO:0000313" key="4">
    <source>
        <dbReference type="Proteomes" id="UP000813427"/>
    </source>
</evidence>
<keyword evidence="1" id="KW-0175">Coiled coil</keyword>
<feature type="coiled-coil region" evidence="1">
    <location>
        <begin position="314"/>
        <end position="348"/>
    </location>
</feature>
<dbReference type="Proteomes" id="UP000813427">
    <property type="component" value="Unassembled WGS sequence"/>
</dbReference>
<keyword evidence="4" id="KW-1185">Reference proteome</keyword>
<dbReference type="EMBL" id="JAGPXF010000001">
    <property type="protein sequence ID" value="KAH7262566.1"/>
    <property type="molecule type" value="Genomic_DNA"/>
</dbReference>
<feature type="compositionally biased region" description="Polar residues" evidence="2">
    <location>
        <begin position="30"/>
        <end position="39"/>
    </location>
</feature>
<proteinExistence type="predicted"/>
<accession>A0A8K0SC32</accession>
<organism evidence="3 4">
    <name type="scientific">Fusarium tricinctum</name>
    <dbReference type="NCBI Taxonomy" id="61284"/>
    <lineage>
        <taxon>Eukaryota</taxon>
        <taxon>Fungi</taxon>
        <taxon>Dikarya</taxon>
        <taxon>Ascomycota</taxon>
        <taxon>Pezizomycotina</taxon>
        <taxon>Sordariomycetes</taxon>
        <taxon>Hypocreomycetidae</taxon>
        <taxon>Hypocreales</taxon>
        <taxon>Nectriaceae</taxon>
        <taxon>Fusarium</taxon>
        <taxon>Fusarium tricinctum species complex</taxon>
    </lineage>
</organism>
<gene>
    <name evidence="3" type="ORF">BKA59DRAFT_505589</name>
</gene>
<feature type="region of interest" description="Disordered" evidence="2">
    <location>
        <begin position="128"/>
        <end position="179"/>
    </location>
</feature>
<evidence type="ECO:0000256" key="2">
    <source>
        <dbReference type="SAM" id="MobiDB-lite"/>
    </source>
</evidence>
<dbReference type="OrthoDB" id="5069498at2759"/>
<feature type="compositionally biased region" description="Polar residues" evidence="2">
    <location>
        <begin position="150"/>
        <end position="164"/>
    </location>
</feature>
<dbReference type="AlphaFoldDB" id="A0A8K0SC32"/>
<name>A0A8K0SC32_9HYPO</name>
<feature type="compositionally biased region" description="Basic and acidic residues" evidence="2">
    <location>
        <begin position="1"/>
        <end position="11"/>
    </location>
</feature>